<sequence length="57" mass="6498">MKKQVKKVISLKKLTIARVQTGEMNHIKGGDCIPTSHCYEDEDLWTIVYCGYTVNIP</sequence>
<evidence type="ECO:0000313" key="2">
    <source>
        <dbReference type="Proteomes" id="UP000198379"/>
    </source>
</evidence>
<dbReference type="NCBIfam" id="NF038153">
    <property type="entry name" value="lant_leader_L1a"/>
    <property type="match status" value="1"/>
</dbReference>
<keyword evidence="2" id="KW-1185">Reference proteome</keyword>
<reference evidence="1 2" key="1">
    <citation type="submission" date="2017-06" db="EMBL/GenBank/DDBJ databases">
        <authorList>
            <person name="Kim H.J."/>
            <person name="Triplett B.A."/>
        </authorList>
    </citation>
    <scope>NUCLEOTIDE SEQUENCE [LARGE SCALE GENOMIC DNA]</scope>
    <source>
        <strain evidence="1 2">DSM 25597</strain>
    </source>
</reference>
<dbReference type="InterPro" id="IPR058238">
    <property type="entry name" value="Lant_leader_dom"/>
</dbReference>
<proteinExistence type="predicted"/>
<organism evidence="1 2">
    <name type="scientific">Dokdonia pacifica</name>
    <dbReference type="NCBI Taxonomy" id="1627892"/>
    <lineage>
        <taxon>Bacteria</taxon>
        <taxon>Pseudomonadati</taxon>
        <taxon>Bacteroidota</taxon>
        <taxon>Flavobacteriia</taxon>
        <taxon>Flavobacteriales</taxon>
        <taxon>Flavobacteriaceae</taxon>
        <taxon>Dokdonia</taxon>
    </lineage>
</organism>
<dbReference type="RefSeq" id="WP_179218155.1">
    <property type="nucleotide sequence ID" value="NZ_BMEP01000007.1"/>
</dbReference>
<accession>A0A239A0X6</accession>
<evidence type="ECO:0000313" key="1">
    <source>
        <dbReference type="EMBL" id="SNR89190.1"/>
    </source>
</evidence>
<dbReference type="EMBL" id="FZNY01000004">
    <property type="protein sequence ID" value="SNR89190.1"/>
    <property type="molecule type" value="Genomic_DNA"/>
</dbReference>
<dbReference type="Proteomes" id="UP000198379">
    <property type="component" value="Unassembled WGS sequence"/>
</dbReference>
<dbReference type="AlphaFoldDB" id="A0A239A0X6"/>
<protein>
    <submittedName>
        <fullName evidence="1">Natural product</fullName>
    </submittedName>
</protein>
<name>A0A239A0X6_9FLAO</name>
<gene>
    <name evidence="1" type="ORF">SAMN06265376_10471</name>
</gene>